<accession>A0A2U8FEV8</accession>
<evidence type="ECO:0000313" key="4">
    <source>
        <dbReference type="EMBL" id="AWI34759.1"/>
    </source>
</evidence>
<organism evidence="4 5">
    <name type="scientific">Helicobacter apodemus</name>
    <dbReference type="NCBI Taxonomy" id="135569"/>
    <lineage>
        <taxon>Bacteria</taxon>
        <taxon>Pseudomonadati</taxon>
        <taxon>Campylobacterota</taxon>
        <taxon>Epsilonproteobacteria</taxon>
        <taxon>Campylobacterales</taxon>
        <taxon>Helicobacteraceae</taxon>
        <taxon>Helicobacter</taxon>
    </lineage>
</organism>
<evidence type="ECO:0000256" key="2">
    <source>
        <dbReference type="ARBA" id="ARBA00023315"/>
    </source>
</evidence>
<dbReference type="KEGG" id="had:CDV25_08290"/>
<keyword evidence="2" id="KW-0012">Acyltransferase</keyword>
<protein>
    <submittedName>
        <fullName evidence="4">GNAT family N-acetyltransferase</fullName>
    </submittedName>
</protein>
<dbReference type="PANTHER" id="PTHR10545:SF29">
    <property type="entry name" value="GH14572P-RELATED"/>
    <property type="match status" value="1"/>
</dbReference>
<dbReference type="RefSeq" id="WP_108911545.1">
    <property type="nucleotide sequence ID" value="NZ_CP021886.1"/>
</dbReference>
<gene>
    <name evidence="4" type="ORF">CDV25_08290</name>
</gene>
<dbReference type="InterPro" id="IPR016181">
    <property type="entry name" value="Acyl_CoA_acyltransferase"/>
</dbReference>
<proteinExistence type="predicted"/>
<dbReference type="AlphaFoldDB" id="A0A2U8FEV8"/>
<evidence type="ECO:0000259" key="3">
    <source>
        <dbReference type="PROSITE" id="PS51186"/>
    </source>
</evidence>
<dbReference type="Gene3D" id="3.40.630.30">
    <property type="match status" value="1"/>
</dbReference>
<dbReference type="PROSITE" id="PS51186">
    <property type="entry name" value="GNAT"/>
    <property type="match status" value="1"/>
</dbReference>
<feature type="domain" description="N-acetyltransferase" evidence="3">
    <location>
        <begin position="1"/>
        <end position="141"/>
    </location>
</feature>
<reference evidence="4 5" key="1">
    <citation type="submission" date="2017-06" db="EMBL/GenBank/DDBJ databases">
        <title>Complete genome of Helicobacter apodemus.</title>
        <authorList>
            <person name="Cho S."/>
        </authorList>
    </citation>
    <scope>NUCLEOTIDE SEQUENCE [LARGE SCALE GENOMIC DNA]</scope>
    <source>
        <strain evidence="5">SNUVETPUB-15-01</strain>
    </source>
</reference>
<dbReference type="CDD" id="cd04301">
    <property type="entry name" value="NAT_SF"/>
    <property type="match status" value="1"/>
</dbReference>
<dbReference type="EMBL" id="CP021886">
    <property type="protein sequence ID" value="AWI34759.1"/>
    <property type="molecule type" value="Genomic_DNA"/>
</dbReference>
<name>A0A2U8FEV8_9HELI</name>
<dbReference type="Proteomes" id="UP000244890">
    <property type="component" value="Chromosome"/>
</dbReference>
<dbReference type="SUPFAM" id="SSF55729">
    <property type="entry name" value="Acyl-CoA N-acyltransferases (Nat)"/>
    <property type="match status" value="1"/>
</dbReference>
<dbReference type="PANTHER" id="PTHR10545">
    <property type="entry name" value="DIAMINE N-ACETYLTRANSFERASE"/>
    <property type="match status" value="1"/>
</dbReference>
<dbReference type="InterPro" id="IPR051016">
    <property type="entry name" value="Diverse_Substrate_AcTransf"/>
</dbReference>
<sequence>MQELITSKQIQSAYKLMKELRPHLSLEEFTTKVVHQQKSMQYRLFVSYSQSQNIIGLCGVMPFFVLYRDKCLYICDFVIASHLRGQGLGQRFLQEIEEMAKKEGYLQIELSSSFKREEAHRFYEKKMNFQKTSYVFVKSLK</sequence>
<dbReference type="GO" id="GO:0008080">
    <property type="term" value="F:N-acetyltransferase activity"/>
    <property type="evidence" value="ECO:0007669"/>
    <property type="project" value="TreeGrafter"/>
</dbReference>
<dbReference type="Pfam" id="PF00583">
    <property type="entry name" value="Acetyltransf_1"/>
    <property type="match status" value="1"/>
</dbReference>
<evidence type="ECO:0000256" key="1">
    <source>
        <dbReference type="ARBA" id="ARBA00022679"/>
    </source>
</evidence>
<dbReference type="OrthoDB" id="9805924at2"/>
<keyword evidence="1 4" id="KW-0808">Transferase</keyword>
<dbReference type="InterPro" id="IPR000182">
    <property type="entry name" value="GNAT_dom"/>
</dbReference>
<evidence type="ECO:0000313" key="5">
    <source>
        <dbReference type="Proteomes" id="UP000244890"/>
    </source>
</evidence>